<dbReference type="AlphaFoldDB" id="W2ILR4"/>
<dbReference type="Proteomes" id="UP000053864">
    <property type="component" value="Unassembled WGS sequence"/>
</dbReference>
<proteinExistence type="predicted"/>
<reference evidence="1" key="1">
    <citation type="submission" date="2013-11" db="EMBL/GenBank/DDBJ databases">
        <title>The Genome Sequence of Phytophthora parasitica CJ05E6.</title>
        <authorList>
            <consortium name="The Broad Institute Genomics Platform"/>
            <person name="Russ C."/>
            <person name="Tyler B."/>
            <person name="Panabieres F."/>
            <person name="Shan W."/>
            <person name="Tripathy S."/>
            <person name="Grunwald N."/>
            <person name="Machado M."/>
            <person name="Johnson C.S."/>
            <person name="Arredondo F."/>
            <person name="Hong C."/>
            <person name="Coffey M."/>
            <person name="Young S.K."/>
            <person name="Zeng Q."/>
            <person name="Gargeya S."/>
            <person name="Fitzgerald M."/>
            <person name="Abouelleil A."/>
            <person name="Alvarado L."/>
            <person name="Chapman S.B."/>
            <person name="Gainer-Dewar J."/>
            <person name="Goldberg J."/>
            <person name="Griggs A."/>
            <person name="Gujja S."/>
            <person name="Hansen M."/>
            <person name="Howarth C."/>
            <person name="Imamovic A."/>
            <person name="Ireland A."/>
            <person name="Larimer J."/>
            <person name="McCowan C."/>
            <person name="Murphy C."/>
            <person name="Pearson M."/>
            <person name="Poon T.W."/>
            <person name="Priest M."/>
            <person name="Roberts A."/>
            <person name="Saif S."/>
            <person name="Shea T."/>
            <person name="Sykes S."/>
            <person name="Wortman J."/>
            <person name="Nusbaum C."/>
            <person name="Birren B."/>
        </authorList>
    </citation>
    <scope>NUCLEOTIDE SEQUENCE [LARGE SCALE GENOMIC DNA]</scope>
    <source>
        <strain evidence="1">CJ05E6</strain>
    </source>
</reference>
<accession>W2ILR4</accession>
<evidence type="ECO:0000313" key="1">
    <source>
        <dbReference type="EMBL" id="ETL34482.1"/>
    </source>
</evidence>
<dbReference type="EMBL" id="KI674333">
    <property type="protein sequence ID" value="ETL34482.1"/>
    <property type="molecule type" value="Genomic_DNA"/>
</dbReference>
<organism evidence="1">
    <name type="scientific">Phytophthora nicotianae</name>
    <name type="common">Potato buckeye rot agent</name>
    <name type="synonym">Phytophthora parasitica</name>
    <dbReference type="NCBI Taxonomy" id="4792"/>
    <lineage>
        <taxon>Eukaryota</taxon>
        <taxon>Sar</taxon>
        <taxon>Stramenopiles</taxon>
        <taxon>Oomycota</taxon>
        <taxon>Peronosporomycetes</taxon>
        <taxon>Peronosporales</taxon>
        <taxon>Peronosporaceae</taxon>
        <taxon>Phytophthora</taxon>
    </lineage>
</organism>
<sequence>MDVFKREELESLRASGAAEDYEEREQLLTDCFELTERHAQQKADKTGKKNEMLSAVKLRLLT</sequence>
<protein>
    <submittedName>
        <fullName evidence="1">Uncharacterized protein</fullName>
    </submittedName>
</protein>
<dbReference type="VEuPathDB" id="FungiDB:PPTG_24941"/>
<gene>
    <name evidence="1" type="ORF">L916_13300</name>
</gene>
<name>W2ILR4_PHYNI</name>